<dbReference type="AlphaFoldDB" id="A0A1E3NXU6"/>
<sequence>ENIMSLRNPPRNLYRVIATCTWTLAVGMTDGVLGALLPHIEEYYNISYALVSLLWLGNAVGYILVAFTAHHLDNYLGKQKMATLSCICFTIMFAIASSGTKYPIMIVAWFFGGIGGGTGLSQFNIFLSKLQKSSKYLGLFHGTYGFGAFLSPLIGTVMVDHGVKWHYFYLILLGLELFNIVFVTLAFKGCDEDLKRWEHVDTEEVQTPPIFTDSPPRAHEDVEMDYITSKKTKPVDDNETTVKNPVDSDDKHDFKAAFKDYRSWLTCSFIFFYQGAEVSMGGWIVTFLLDYRGGNPSSTGYVSSGYWAGITLGRLLLTAYLSKQFGVRRSIMVLSIFIMVFDILTWLIPNTAGSAVFASLIGLGIGPIYPMMVSLLTRILPRKIRFCALVLGTAFGSSGGSAIPFAVGMVSEFAGTYVLHPMFLGCYAAMVTSWVLMPNIER</sequence>
<comment type="subcellular location">
    <subcellularLocation>
        <location evidence="1">Membrane</location>
        <topology evidence="1">Multi-pass membrane protein</topology>
    </subcellularLocation>
</comment>
<evidence type="ECO:0000256" key="4">
    <source>
        <dbReference type="ARBA" id="ARBA00023136"/>
    </source>
</evidence>
<dbReference type="GO" id="GO:0022857">
    <property type="term" value="F:transmembrane transporter activity"/>
    <property type="evidence" value="ECO:0007669"/>
    <property type="project" value="InterPro"/>
</dbReference>
<feature type="transmembrane region" description="Helical" evidence="5">
    <location>
        <begin position="417"/>
        <end position="437"/>
    </location>
</feature>
<protein>
    <recommendedName>
        <fullName evidence="6">Major facilitator superfamily (MFS) profile domain-containing protein</fullName>
    </recommendedName>
</protein>
<evidence type="ECO:0000256" key="1">
    <source>
        <dbReference type="ARBA" id="ARBA00004141"/>
    </source>
</evidence>
<feature type="transmembrane region" description="Helical" evidence="5">
    <location>
        <begin position="305"/>
        <end position="322"/>
    </location>
</feature>
<keyword evidence="3 5" id="KW-1133">Transmembrane helix</keyword>
<dbReference type="InterPro" id="IPR036259">
    <property type="entry name" value="MFS_trans_sf"/>
</dbReference>
<evidence type="ECO:0000256" key="5">
    <source>
        <dbReference type="SAM" id="Phobius"/>
    </source>
</evidence>
<feature type="non-terminal residue" evidence="7">
    <location>
        <position position="1"/>
    </location>
</feature>
<dbReference type="GO" id="GO:0016020">
    <property type="term" value="C:membrane"/>
    <property type="evidence" value="ECO:0007669"/>
    <property type="project" value="UniProtKB-SubCell"/>
</dbReference>
<evidence type="ECO:0000256" key="3">
    <source>
        <dbReference type="ARBA" id="ARBA00022989"/>
    </source>
</evidence>
<dbReference type="PANTHER" id="PTHR23514">
    <property type="entry name" value="BYPASS OF STOP CODON PROTEIN 6"/>
    <property type="match status" value="1"/>
</dbReference>
<feature type="transmembrane region" description="Helical" evidence="5">
    <location>
        <begin position="46"/>
        <end position="69"/>
    </location>
</feature>
<evidence type="ECO:0000256" key="2">
    <source>
        <dbReference type="ARBA" id="ARBA00022692"/>
    </source>
</evidence>
<dbReference type="OrthoDB" id="413079at2759"/>
<dbReference type="Pfam" id="PF07690">
    <property type="entry name" value="MFS_1"/>
    <property type="match status" value="1"/>
</dbReference>
<dbReference type="FunFam" id="1.20.1250.20:FF:000286">
    <property type="entry name" value="MFS efflux transporter"/>
    <property type="match status" value="1"/>
</dbReference>
<feature type="transmembrane region" description="Helical" evidence="5">
    <location>
        <begin position="165"/>
        <end position="187"/>
    </location>
</feature>
<dbReference type="InterPro" id="IPR011701">
    <property type="entry name" value="MFS"/>
</dbReference>
<feature type="transmembrane region" description="Helical" evidence="5">
    <location>
        <begin position="264"/>
        <end position="285"/>
    </location>
</feature>
<evidence type="ECO:0000313" key="7">
    <source>
        <dbReference type="EMBL" id="ODQ57986.1"/>
    </source>
</evidence>
<proteinExistence type="predicted"/>
<feature type="non-terminal residue" evidence="7">
    <location>
        <position position="442"/>
    </location>
</feature>
<evidence type="ECO:0000313" key="8">
    <source>
        <dbReference type="Proteomes" id="UP000094112"/>
    </source>
</evidence>
<keyword evidence="4 5" id="KW-0472">Membrane</keyword>
<dbReference type="Gene3D" id="1.20.1250.20">
    <property type="entry name" value="MFS general substrate transporter like domains"/>
    <property type="match status" value="1"/>
</dbReference>
<reference evidence="7 8" key="1">
    <citation type="journal article" date="2016" name="Proc. Natl. Acad. Sci. U.S.A.">
        <title>Comparative genomics of biotechnologically important yeasts.</title>
        <authorList>
            <person name="Riley R."/>
            <person name="Haridas S."/>
            <person name="Wolfe K.H."/>
            <person name="Lopes M.R."/>
            <person name="Hittinger C.T."/>
            <person name="Goeker M."/>
            <person name="Salamov A.A."/>
            <person name="Wisecaver J.H."/>
            <person name="Long T.M."/>
            <person name="Calvey C.H."/>
            <person name="Aerts A.L."/>
            <person name="Barry K.W."/>
            <person name="Choi C."/>
            <person name="Clum A."/>
            <person name="Coughlan A.Y."/>
            <person name="Deshpande S."/>
            <person name="Douglass A.P."/>
            <person name="Hanson S.J."/>
            <person name="Klenk H.-P."/>
            <person name="LaButti K.M."/>
            <person name="Lapidus A."/>
            <person name="Lindquist E.A."/>
            <person name="Lipzen A.M."/>
            <person name="Meier-Kolthoff J.P."/>
            <person name="Ohm R.A."/>
            <person name="Otillar R.P."/>
            <person name="Pangilinan J.L."/>
            <person name="Peng Y."/>
            <person name="Rokas A."/>
            <person name="Rosa C.A."/>
            <person name="Scheuner C."/>
            <person name="Sibirny A.A."/>
            <person name="Slot J.C."/>
            <person name="Stielow J.B."/>
            <person name="Sun H."/>
            <person name="Kurtzman C.P."/>
            <person name="Blackwell M."/>
            <person name="Grigoriev I.V."/>
            <person name="Jeffries T.W."/>
        </authorList>
    </citation>
    <scope>NUCLEOTIDE SEQUENCE [LARGE SCALE GENOMIC DNA]</scope>
    <source>
        <strain evidence="8">ATCC 58044 / CBS 1984 / NCYC 433 / NRRL Y-366-8</strain>
    </source>
</reference>
<feature type="transmembrane region" description="Helical" evidence="5">
    <location>
        <begin position="355"/>
        <end position="376"/>
    </location>
</feature>
<dbReference type="InterPro" id="IPR020846">
    <property type="entry name" value="MFS_dom"/>
</dbReference>
<accession>A0A1E3NXU6</accession>
<evidence type="ECO:0000259" key="6">
    <source>
        <dbReference type="PROSITE" id="PS50850"/>
    </source>
</evidence>
<feature type="transmembrane region" description="Helical" evidence="5">
    <location>
        <begin position="106"/>
        <end position="127"/>
    </location>
</feature>
<keyword evidence="2 5" id="KW-0812">Transmembrane</keyword>
<feature type="transmembrane region" description="Helical" evidence="5">
    <location>
        <begin position="139"/>
        <end position="159"/>
    </location>
</feature>
<dbReference type="InterPro" id="IPR051788">
    <property type="entry name" value="MFS_Transporter"/>
</dbReference>
<keyword evidence="8" id="KW-1185">Reference proteome</keyword>
<dbReference type="SUPFAM" id="SSF103473">
    <property type="entry name" value="MFS general substrate transporter"/>
    <property type="match status" value="1"/>
</dbReference>
<name>A0A1E3NXU6_WICAA</name>
<feature type="domain" description="Major facilitator superfamily (MFS) profile" evidence="6">
    <location>
        <begin position="15"/>
        <end position="441"/>
    </location>
</feature>
<dbReference type="STRING" id="683960.A0A1E3NXU6"/>
<organism evidence="7 8">
    <name type="scientific">Wickerhamomyces anomalus (strain ATCC 58044 / CBS 1984 / NCYC 433 / NRRL Y-366-8)</name>
    <name type="common">Yeast</name>
    <name type="synonym">Hansenula anomala</name>
    <dbReference type="NCBI Taxonomy" id="683960"/>
    <lineage>
        <taxon>Eukaryota</taxon>
        <taxon>Fungi</taxon>
        <taxon>Dikarya</taxon>
        <taxon>Ascomycota</taxon>
        <taxon>Saccharomycotina</taxon>
        <taxon>Saccharomycetes</taxon>
        <taxon>Phaffomycetales</taxon>
        <taxon>Wickerhamomycetaceae</taxon>
        <taxon>Wickerhamomyces</taxon>
    </lineage>
</organism>
<feature type="transmembrane region" description="Helical" evidence="5">
    <location>
        <begin position="81"/>
        <end position="100"/>
    </location>
</feature>
<gene>
    <name evidence="7" type="ORF">WICANDRAFT_13951</name>
</gene>
<dbReference type="Proteomes" id="UP000094112">
    <property type="component" value="Unassembled WGS sequence"/>
</dbReference>
<feature type="transmembrane region" description="Helical" evidence="5">
    <location>
        <begin position="331"/>
        <end position="349"/>
    </location>
</feature>
<dbReference type="EMBL" id="KV454212">
    <property type="protein sequence ID" value="ODQ57986.1"/>
    <property type="molecule type" value="Genomic_DNA"/>
</dbReference>
<dbReference type="PROSITE" id="PS50850">
    <property type="entry name" value="MFS"/>
    <property type="match status" value="1"/>
</dbReference>
<dbReference type="RefSeq" id="XP_019037193.1">
    <property type="nucleotide sequence ID" value="XM_019180589.1"/>
</dbReference>
<feature type="transmembrane region" description="Helical" evidence="5">
    <location>
        <begin position="12"/>
        <end position="40"/>
    </location>
</feature>
<feature type="transmembrane region" description="Helical" evidence="5">
    <location>
        <begin position="388"/>
        <end position="411"/>
    </location>
</feature>
<dbReference type="GeneID" id="30197835"/>
<dbReference type="FunFam" id="1.20.1250.20:FF:000308">
    <property type="entry name" value="MFS efflux transporter"/>
    <property type="match status" value="1"/>
</dbReference>
<dbReference type="PANTHER" id="PTHR23514:SF6">
    <property type="entry name" value="MAJOR FACILITATOR SUPERFAMILY (MFS) PROFILE DOMAIN-CONTAINING PROTEIN"/>
    <property type="match status" value="1"/>
</dbReference>